<evidence type="ECO:0000313" key="2">
    <source>
        <dbReference type="Proteomes" id="UP000557739"/>
    </source>
</evidence>
<reference evidence="1 2" key="1">
    <citation type="submission" date="2020-08" db="EMBL/GenBank/DDBJ databases">
        <title>Genomic Encyclopedia of Type Strains, Phase IV (KMG-IV): sequencing the most valuable type-strain genomes for metagenomic binning, comparative biology and taxonomic classification.</title>
        <authorList>
            <person name="Goeker M."/>
        </authorList>
    </citation>
    <scope>NUCLEOTIDE SEQUENCE [LARGE SCALE GENOMIC DNA]</scope>
    <source>
        <strain evidence="1 2">DSM 27244</strain>
    </source>
</reference>
<accession>A0A7W9EKG4</accession>
<name>A0A7W9EKG4_9SPHN</name>
<dbReference type="Proteomes" id="UP000557739">
    <property type="component" value="Unassembled WGS sequence"/>
</dbReference>
<keyword evidence="2" id="KW-1185">Reference proteome</keyword>
<dbReference type="RefSeq" id="WP_184030918.1">
    <property type="nucleotide sequence ID" value="NZ_JACIJJ010000007.1"/>
</dbReference>
<dbReference type="EMBL" id="JACIJJ010000007">
    <property type="protein sequence ID" value="MBB5700020.1"/>
    <property type="molecule type" value="Genomic_DNA"/>
</dbReference>
<dbReference type="AlphaFoldDB" id="A0A7W9EKG4"/>
<evidence type="ECO:0000313" key="1">
    <source>
        <dbReference type="EMBL" id="MBB5700020.1"/>
    </source>
</evidence>
<proteinExistence type="predicted"/>
<protein>
    <submittedName>
        <fullName evidence="1">Uncharacterized protein</fullName>
    </submittedName>
</protein>
<comment type="caution">
    <text evidence="1">The sequence shown here is derived from an EMBL/GenBank/DDBJ whole genome shotgun (WGS) entry which is preliminary data.</text>
</comment>
<sequence>MLEVILPQPIKLKSWNPMPGAVLQRPEHAMRIAAIAAEWTQIEFSMINLLAGSYGQTLYNESGPYEAQHNPVAVAAMQAAETIRSRLKLLDLTLGKMVTGTSVEAEWLAVRDNLQKRARERNKIVHGSWGIMINEPDELVMHTSDGYFKWTVRDFEDVLERLVTLRWAVVDLTSQITDAVHAGEIPQGIMGPITGWLSDRADGSMEA</sequence>
<gene>
    <name evidence="1" type="ORF">FHR19_003400</name>
</gene>
<organism evidence="1 2">
    <name type="scientific">Sphingomonas yantingensis</name>
    <dbReference type="NCBI Taxonomy" id="1241761"/>
    <lineage>
        <taxon>Bacteria</taxon>
        <taxon>Pseudomonadati</taxon>
        <taxon>Pseudomonadota</taxon>
        <taxon>Alphaproteobacteria</taxon>
        <taxon>Sphingomonadales</taxon>
        <taxon>Sphingomonadaceae</taxon>
        <taxon>Sphingomonas</taxon>
    </lineage>
</organism>